<name>A0A1H2V663_9BACL</name>
<dbReference type="AlphaFoldDB" id="A0A1H2V663"/>
<keyword evidence="2" id="KW-1185">Reference proteome</keyword>
<accession>A0A1H2V663</accession>
<protein>
    <submittedName>
        <fullName evidence="1">Uncharacterized protein</fullName>
    </submittedName>
</protein>
<sequence>MTDVRVVRVEYENENSLADEWIQRLVEHLLIVKLELAPKDVANFLMSTRVQEGDPMSGEEV</sequence>
<proteinExistence type="predicted"/>
<dbReference type="EMBL" id="FNOJ01000010">
    <property type="protein sequence ID" value="SDW63838.1"/>
    <property type="molecule type" value="Genomic_DNA"/>
</dbReference>
<reference evidence="2" key="1">
    <citation type="submission" date="2016-10" db="EMBL/GenBank/DDBJ databases">
        <authorList>
            <person name="Varghese N."/>
        </authorList>
    </citation>
    <scope>NUCLEOTIDE SEQUENCE [LARGE SCALE GENOMIC DNA]</scope>
    <source>
        <strain evidence="2">DSM 12489</strain>
    </source>
</reference>
<gene>
    <name evidence="1" type="ORF">SAMN04489725_11011</name>
</gene>
<dbReference type="RefSeq" id="WP_074693233.1">
    <property type="nucleotide sequence ID" value="NZ_FNOJ01000010.1"/>
</dbReference>
<evidence type="ECO:0000313" key="1">
    <source>
        <dbReference type="EMBL" id="SDW63838.1"/>
    </source>
</evidence>
<evidence type="ECO:0000313" key="2">
    <source>
        <dbReference type="Proteomes" id="UP000182589"/>
    </source>
</evidence>
<dbReference type="STRING" id="89784.SAMN04489725_11011"/>
<dbReference type="Proteomes" id="UP000182589">
    <property type="component" value="Unassembled WGS sequence"/>
</dbReference>
<organism evidence="1 2">
    <name type="scientific">Alicyclobacillus hesperidum</name>
    <dbReference type="NCBI Taxonomy" id="89784"/>
    <lineage>
        <taxon>Bacteria</taxon>
        <taxon>Bacillati</taxon>
        <taxon>Bacillota</taxon>
        <taxon>Bacilli</taxon>
        <taxon>Bacillales</taxon>
        <taxon>Alicyclobacillaceae</taxon>
        <taxon>Alicyclobacillus</taxon>
    </lineage>
</organism>